<dbReference type="PROSITE" id="PS50928">
    <property type="entry name" value="ABC_TM1"/>
    <property type="match status" value="1"/>
</dbReference>
<keyword evidence="11" id="KW-1185">Reference proteome</keyword>
<proteinExistence type="inferred from homology"/>
<feature type="transmembrane region" description="Helical" evidence="7">
    <location>
        <begin position="34"/>
        <end position="60"/>
    </location>
</feature>
<comment type="subcellular location">
    <subcellularLocation>
        <location evidence="1 7">Cell membrane</location>
        <topology evidence="1 7">Multi-pass membrane protein</topology>
    </subcellularLocation>
</comment>
<organism evidence="10 11">
    <name type="scientific">Thermasporomyces composti</name>
    <dbReference type="NCBI Taxonomy" id="696763"/>
    <lineage>
        <taxon>Bacteria</taxon>
        <taxon>Bacillati</taxon>
        <taxon>Actinomycetota</taxon>
        <taxon>Actinomycetes</taxon>
        <taxon>Propionibacteriales</taxon>
        <taxon>Nocardioidaceae</taxon>
        <taxon>Thermasporomyces</taxon>
    </lineage>
</organism>
<evidence type="ECO:0000256" key="1">
    <source>
        <dbReference type="ARBA" id="ARBA00004651"/>
    </source>
</evidence>
<comment type="caution">
    <text evidence="10">The sequence shown here is derived from an EMBL/GenBank/DDBJ whole genome shotgun (WGS) entry which is preliminary data.</text>
</comment>
<dbReference type="GO" id="GO:0055085">
    <property type="term" value="P:transmembrane transport"/>
    <property type="evidence" value="ECO:0007669"/>
    <property type="project" value="InterPro"/>
</dbReference>
<sequence>MPAPTTVHPEPVTGSARGGRAPAPRRRSVSRDGAARAAGVLFLSPAVTLVGVLLLVPFLATVYQSLTDDDGVGTARFVGLDNYVALVNDPAFLRSLLNTLMWTVGTLVLPVVLGLLIAVLTNTTGWPSWVRYAFVLPYAISGTATAVIWGFVLRSDGALNQALGFLGLESLQTSWLLSWPTNTVVMIVANTWQAVGVAVILFLVGLQTVPPETVEAGTLDGATGFQLFRAIVFPQLRPVTVVVVGISITNSLRVFDLIWLLTGGGPGQVSETLAVTMYRQTFVTSDYGFGAAVAVVLAVIVVAASWAYLRRQMPKHP</sequence>
<evidence type="ECO:0000313" key="10">
    <source>
        <dbReference type="EMBL" id="REF36954.1"/>
    </source>
</evidence>
<dbReference type="PANTHER" id="PTHR43227">
    <property type="entry name" value="BLL4140 PROTEIN"/>
    <property type="match status" value="1"/>
</dbReference>
<dbReference type="PANTHER" id="PTHR43227:SF8">
    <property type="entry name" value="DIACETYLCHITOBIOSE UPTAKE SYSTEM PERMEASE PROTEIN DASB"/>
    <property type="match status" value="1"/>
</dbReference>
<feature type="transmembrane region" description="Helical" evidence="7">
    <location>
        <begin position="132"/>
        <end position="152"/>
    </location>
</feature>
<keyword evidence="5 7" id="KW-1133">Transmembrane helix</keyword>
<feature type="domain" description="ABC transmembrane type-1" evidence="9">
    <location>
        <begin position="96"/>
        <end position="308"/>
    </location>
</feature>
<feature type="region of interest" description="Disordered" evidence="8">
    <location>
        <begin position="1"/>
        <end position="30"/>
    </location>
</feature>
<evidence type="ECO:0000256" key="2">
    <source>
        <dbReference type="ARBA" id="ARBA00022448"/>
    </source>
</evidence>
<evidence type="ECO:0000259" key="9">
    <source>
        <dbReference type="PROSITE" id="PS50928"/>
    </source>
</evidence>
<dbReference type="SUPFAM" id="SSF161098">
    <property type="entry name" value="MetI-like"/>
    <property type="match status" value="1"/>
</dbReference>
<evidence type="ECO:0000256" key="8">
    <source>
        <dbReference type="SAM" id="MobiDB-lite"/>
    </source>
</evidence>
<accession>A0A3D9VFM7</accession>
<keyword evidence="4 7" id="KW-0812">Transmembrane</keyword>
<evidence type="ECO:0000256" key="5">
    <source>
        <dbReference type="ARBA" id="ARBA00022989"/>
    </source>
</evidence>
<dbReference type="RefSeq" id="WP_115850500.1">
    <property type="nucleotide sequence ID" value="NZ_QTUC01000001.1"/>
</dbReference>
<dbReference type="InterPro" id="IPR000515">
    <property type="entry name" value="MetI-like"/>
</dbReference>
<name>A0A3D9VFM7_THECX</name>
<dbReference type="CDD" id="cd06261">
    <property type="entry name" value="TM_PBP2"/>
    <property type="match status" value="1"/>
</dbReference>
<comment type="similarity">
    <text evidence="7">Belongs to the binding-protein-dependent transport system permease family.</text>
</comment>
<dbReference type="Gene3D" id="1.10.3720.10">
    <property type="entry name" value="MetI-like"/>
    <property type="match status" value="1"/>
</dbReference>
<dbReference type="EMBL" id="QTUC01000001">
    <property type="protein sequence ID" value="REF36954.1"/>
    <property type="molecule type" value="Genomic_DNA"/>
</dbReference>
<dbReference type="InterPro" id="IPR035906">
    <property type="entry name" value="MetI-like_sf"/>
</dbReference>
<evidence type="ECO:0000256" key="4">
    <source>
        <dbReference type="ARBA" id="ARBA00022692"/>
    </source>
</evidence>
<protein>
    <submittedName>
        <fullName evidence="10">Carbohydrate ABC transporter membrane protein 1 (CUT1 family)</fullName>
    </submittedName>
</protein>
<keyword evidence="2 7" id="KW-0813">Transport</keyword>
<feature type="transmembrane region" description="Helical" evidence="7">
    <location>
        <begin position="100"/>
        <end position="120"/>
    </location>
</feature>
<reference evidence="10 11" key="1">
    <citation type="submission" date="2018-08" db="EMBL/GenBank/DDBJ databases">
        <title>Sequencing the genomes of 1000 actinobacteria strains.</title>
        <authorList>
            <person name="Klenk H.-P."/>
        </authorList>
    </citation>
    <scope>NUCLEOTIDE SEQUENCE [LARGE SCALE GENOMIC DNA]</scope>
    <source>
        <strain evidence="10 11">DSM 22891</strain>
    </source>
</reference>
<gene>
    <name evidence="10" type="ORF">DFJ64_2390</name>
</gene>
<keyword evidence="6 7" id="KW-0472">Membrane</keyword>
<dbReference type="Pfam" id="PF00528">
    <property type="entry name" value="BPD_transp_1"/>
    <property type="match status" value="1"/>
</dbReference>
<dbReference type="GO" id="GO:0005886">
    <property type="term" value="C:plasma membrane"/>
    <property type="evidence" value="ECO:0007669"/>
    <property type="project" value="UniProtKB-SubCell"/>
</dbReference>
<feature type="transmembrane region" description="Helical" evidence="7">
    <location>
        <begin position="184"/>
        <end position="206"/>
    </location>
</feature>
<dbReference type="Proteomes" id="UP000256485">
    <property type="component" value="Unassembled WGS sequence"/>
</dbReference>
<keyword evidence="3" id="KW-1003">Cell membrane</keyword>
<dbReference type="AlphaFoldDB" id="A0A3D9VFM7"/>
<dbReference type="OrthoDB" id="9804439at2"/>
<dbReference type="InterPro" id="IPR050809">
    <property type="entry name" value="UgpAE/MalFG_permease"/>
</dbReference>
<feature type="transmembrane region" description="Helical" evidence="7">
    <location>
        <begin position="287"/>
        <end position="309"/>
    </location>
</feature>
<evidence type="ECO:0000256" key="3">
    <source>
        <dbReference type="ARBA" id="ARBA00022475"/>
    </source>
</evidence>
<evidence type="ECO:0000313" key="11">
    <source>
        <dbReference type="Proteomes" id="UP000256485"/>
    </source>
</evidence>
<evidence type="ECO:0000256" key="7">
    <source>
        <dbReference type="RuleBase" id="RU363032"/>
    </source>
</evidence>
<evidence type="ECO:0000256" key="6">
    <source>
        <dbReference type="ARBA" id="ARBA00023136"/>
    </source>
</evidence>